<feature type="region of interest" description="Disordered" evidence="1">
    <location>
        <begin position="1"/>
        <end position="24"/>
    </location>
</feature>
<evidence type="ECO:0000313" key="2">
    <source>
        <dbReference type="EMBL" id="EJK54391.1"/>
    </source>
</evidence>
<reference evidence="2 3" key="1">
    <citation type="journal article" date="2012" name="Genome Biol.">
        <title>Genome and low-iron response of an oceanic diatom adapted to chronic iron limitation.</title>
        <authorList>
            <person name="Lommer M."/>
            <person name="Specht M."/>
            <person name="Roy A.S."/>
            <person name="Kraemer L."/>
            <person name="Andreson R."/>
            <person name="Gutowska M.A."/>
            <person name="Wolf J."/>
            <person name="Bergner S.V."/>
            <person name="Schilhabel M.B."/>
            <person name="Klostermeier U.C."/>
            <person name="Beiko R.G."/>
            <person name="Rosenstiel P."/>
            <person name="Hippler M."/>
            <person name="Laroche J."/>
        </authorList>
    </citation>
    <scope>NUCLEOTIDE SEQUENCE [LARGE SCALE GENOMIC DNA]</scope>
    <source>
        <strain evidence="2 3">CCMP1005</strain>
    </source>
</reference>
<accession>K0S007</accession>
<dbReference type="AlphaFoldDB" id="K0S007"/>
<evidence type="ECO:0000313" key="3">
    <source>
        <dbReference type="Proteomes" id="UP000266841"/>
    </source>
</evidence>
<gene>
    <name evidence="2" type="ORF">THAOC_25985</name>
</gene>
<comment type="caution">
    <text evidence="2">The sequence shown here is derived from an EMBL/GenBank/DDBJ whole genome shotgun (WGS) entry which is preliminary data.</text>
</comment>
<organism evidence="2 3">
    <name type="scientific">Thalassiosira oceanica</name>
    <name type="common">Marine diatom</name>
    <dbReference type="NCBI Taxonomy" id="159749"/>
    <lineage>
        <taxon>Eukaryota</taxon>
        <taxon>Sar</taxon>
        <taxon>Stramenopiles</taxon>
        <taxon>Ochrophyta</taxon>
        <taxon>Bacillariophyta</taxon>
        <taxon>Coscinodiscophyceae</taxon>
        <taxon>Thalassiosirophycidae</taxon>
        <taxon>Thalassiosirales</taxon>
        <taxon>Thalassiosiraceae</taxon>
        <taxon>Thalassiosira</taxon>
    </lineage>
</organism>
<feature type="non-terminal residue" evidence="2">
    <location>
        <position position="69"/>
    </location>
</feature>
<dbReference type="EMBL" id="AGNL01035888">
    <property type="protein sequence ID" value="EJK54391.1"/>
    <property type="molecule type" value="Genomic_DNA"/>
</dbReference>
<evidence type="ECO:0000256" key="1">
    <source>
        <dbReference type="SAM" id="MobiDB-lite"/>
    </source>
</evidence>
<protein>
    <submittedName>
        <fullName evidence="2">Uncharacterized protein</fullName>
    </submittedName>
</protein>
<name>K0S007_THAOC</name>
<sequence length="69" mass="7589">MYIHAPNMSAAAKQRTTCSEDSDDDGQTWLTNAFREIHNSPNLDEDLCCVLQAFGESDSDAPGRRKLGS</sequence>
<proteinExistence type="predicted"/>
<dbReference type="Proteomes" id="UP000266841">
    <property type="component" value="Unassembled WGS sequence"/>
</dbReference>
<keyword evidence="3" id="KW-1185">Reference proteome</keyword>